<dbReference type="AlphaFoldDB" id="A0A5K7Z2A0"/>
<dbReference type="PANTHER" id="PTHR11839:SF18">
    <property type="entry name" value="NUDIX HYDROLASE DOMAIN-CONTAINING PROTEIN"/>
    <property type="match status" value="1"/>
</dbReference>
<dbReference type="OrthoDB" id="177518at2"/>
<dbReference type="Proteomes" id="UP000427769">
    <property type="component" value="Chromosome"/>
</dbReference>
<gene>
    <name evidence="9" type="ORF">DSCW_32330</name>
</gene>
<evidence type="ECO:0000256" key="1">
    <source>
        <dbReference type="ARBA" id="ARBA00000847"/>
    </source>
</evidence>
<dbReference type="PANTHER" id="PTHR11839">
    <property type="entry name" value="UDP/ADP-SUGAR PYROPHOSPHATASE"/>
    <property type="match status" value="1"/>
</dbReference>
<feature type="domain" description="Nudix hydrolase" evidence="8">
    <location>
        <begin position="49"/>
        <end position="180"/>
    </location>
</feature>
<dbReference type="SUPFAM" id="SSF55811">
    <property type="entry name" value="Nudix"/>
    <property type="match status" value="1"/>
</dbReference>
<dbReference type="GO" id="GO:0006753">
    <property type="term" value="P:nucleoside phosphate metabolic process"/>
    <property type="evidence" value="ECO:0007669"/>
    <property type="project" value="TreeGrafter"/>
</dbReference>
<evidence type="ECO:0000256" key="2">
    <source>
        <dbReference type="ARBA" id="ARBA00001946"/>
    </source>
</evidence>
<evidence type="ECO:0000256" key="6">
    <source>
        <dbReference type="ARBA" id="ARBA00032162"/>
    </source>
</evidence>
<proteinExistence type="inferred from homology"/>
<comment type="catalytic activity">
    <reaction evidence="1">
        <text>GDP-alpha-D-mannose + H2O = alpha-D-mannose 1-phosphate + GMP + 2 H(+)</text>
        <dbReference type="Rhea" id="RHEA:27978"/>
        <dbReference type="ChEBI" id="CHEBI:15377"/>
        <dbReference type="ChEBI" id="CHEBI:15378"/>
        <dbReference type="ChEBI" id="CHEBI:57527"/>
        <dbReference type="ChEBI" id="CHEBI:58115"/>
        <dbReference type="ChEBI" id="CHEBI:58409"/>
    </reaction>
</comment>
<dbReference type="Pfam" id="PF00293">
    <property type="entry name" value="NUDIX"/>
    <property type="match status" value="1"/>
</dbReference>
<dbReference type="InterPro" id="IPR020084">
    <property type="entry name" value="NUDIX_hydrolase_CS"/>
</dbReference>
<dbReference type="Gene3D" id="3.90.79.10">
    <property type="entry name" value="Nucleoside Triphosphate Pyrophosphohydrolase"/>
    <property type="match status" value="1"/>
</dbReference>
<evidence type="ECO:0000313" key="10">
    <source>
        <dbReference type="Proteomes" id="UP000427769"/>
    </source>
</evidence>
<evidence type="ECO:0000256" key="4">
    <source>
        <dbReference type="ARBA" id="ARBA00016377"/>
    </source>
</evidence>
<keyword evidence="10" id="KW-1185">Reference proteome</keyword>
<dbReference type="PROSITE" id="PS00893">
    <property type="entry name" value="NUDIX_BOX"/>
    <property type="match status" value="1"/>
</dbReference>
<evidence type="ECO:0000313" key="9">
    <source>
        <dbReference type="EMBL" id="BBO75816.1"/>
    </source>
</evidence>
<reference evidence="9 10" key="1">
    <citation type="submission" date="2019-11" db="EMBL/GenBank/DDBJ databases">
        <title>Comparative genomics of hydrocarbon-degrading Desulfosarcina strains.</title>
        <authorList>
            <person name="Watanabe M."/>
            <person name="Kojima H."/>
            <person name="Fukui M."/>
        </authorList>
    </citation>
    <scope>NUCLEOTIDE SEQUENCE [LARGE SCALE GENOMIC DNA]</scope>
    <source>
        <strain evidence="9 10">PP31</strain>
    </source>
</reference>
<organism evidence="9 10">
    <name type="scientific">Desulfosarcina widdelii</name>
    <dbReference type="NCBI Taxonomy" id="947919"/>
    <lineage>
        <taxon>Bacteria</taxon>
        <taxon>Pseudomonadati</taxon>
        <taxon>Thermodesulfobacteriota</taxon>
        <taxon>Desulfobacteria</taxon>
        <taxon>Desulfobacterales</taxon>
        <taxon>Desulfosarcinaceae</taxon>
        <taxon>Desulfosarcina</taxon>
    </lineage>
</organism>
<dbReference type="GO" id="GO:0019693">
    <property type="term" value="P:ribose phosphate metabolic process"/>
    <property type="evidence" value="ECO:0007669"/>
    <property type="project" value="TreeGrafter"/>
</dbReference>
<evidence type="ECO:0000256" key="3">
    <source>
        <dbReference type="ARBA" id="ARBA00007275"/>
    </source>
</evidence>
<name>A0A5K7Z2A0_9BACT</name>
<evidence type="ECO:0000256" key="5">
    <source>
        <dbReference type="ARBA" id="ARBA00022801"/>
    </source>
</evidence>
<dbReference type="KEGG" id="dwd:DSCW_32330"/>
<evidence type="ECO:0000259" key="8">
    <source>
        <dbReference type="PROSITE" id="PS51462"/>
    </source>
</evidence>
<dbReference type="RefSeq" id="WP_155304705.1">
    <property type="nucleotide sequence ID" value="NZ_AP021875.1"/>
</dbReference>
<accession>A0A5K7Z2A0</accession>
<sequence length="196" mass="22062">MKIIDSTVITRSQFATMVAVNYEDRRGNRKRWHMVTREEQPKCITGRIQHPDATIIVPYHRHEDKLVVIKEFRVPVGGYQYGFPAGLLDPGEDLAATAARELHEETGLELVRVYRESPAIFSSAGITDEAISMVFAEVQGTPATHRNGDSEDIEVFMLDREAVRDLLKYTDIVFGARAWLVMDAYVRMGSGYLTGG</sequence>
<dbReference type="InterPro" id="IPR015797">
    <property type="entry name" value="NUDIX_hydrolase-like_dom_sf"/>
</dbReference>
<dbReference type="EMBL" id="AP021875">
    <property type="protein sequence ID" value="BBO75816.1"/>
    <property type="molecule type" value="Genomic_DNA"/>
</dbReference>
<comment type="cofactor">
    <cofactor evidence="2">
        <name>Mg(2+)</name>
        <dbReference type="ChEBI" id="CHEBI:18420"/>
    </cofactor>
</comment>
<comment type="similarity">
    <text evidence="3">Belongs to the Nudix hydrolase family. NudK subfamily.</text>
</comment>
<keyword evidence="5" id="KW-0378">Hydrolase</keyword>
<protein>
    <recommendedName>
        <fullName evidence="4">GDP-mannose pyrophosphatase</fullName>
    </recommendedName>
    <alternativeName>
        <fullName evidence="6">GDP-mannose hydrolase</fullName>
    </alternativeName>
    <alternativeName>
        <fullName evidence="7">GDPMK</fullName>
    </alternativeName>
</protein>
<dbReference type="PROSITE" id="PS51462">
    <property type="entry name" value="NUDIX"/>
    <property type="match status" value="1"/>
</dbReference>
<dbReference type="InterPro" id="IPR000086">
    <property type="entry name" value="NUDIX_hydrolase_dom"/>
</dbReference>
<dbReference type="GO" id="GO:0016787">
    <property type="term" value="F:hydrolase activity"/>
    <property type="evidence" value="ECO:0007669"/>
    <property type="project" value="UniProtKB-KW"/>
</dbReference>
<evidence type="ECO:0000256" key="7">
    <source>
        <dbReference type="ARBA" id="ARBA00032272"/>
    </source>
</evidence>